<dbReference type="InterPro" id="IPR043636">
    <property type="entry name" value="L1_RRM_dom"/>
</dbReference>
<name>A0A834D5I5_9CHIR</name>
<organism evidence="4 5">
    <name type="scientific">Phyllostomus discolor</name>
    <name type="common">pale spear-nosed bat</name>
    <dbReference type="NCBI Taxonomy" id="89673"/>
    <lineage>
        <taxon>Eukaryota</taxon>
        <taxon>Metazoa</taxon>
        <taxon>Chordata</taxon>
        <taxon>Craniata</taxon>
        <taxon>Vertebrata</taxon>
        <taxon>Euteleostomi</taxon>
        <taxon>Mammalia</taxon>
        <taxon>Eutheria</taxon>
        <taxon>Laurasiatheria</taxon>
        <taxon>Chiroptera</taxon>
        <taxon>Yangochiroptera</taxon>
        <taxon>Phyllostomidae</taxon>
        <taxon>Phyllostominae</taxon>
        <taxon>Phyllostomus</taxon>
    </lineage>
</organism>
<feature type="domain" description="L1 transposable element RRM" evidence="2">
    <location>
        <begin position="4"/>
        <end position="99"/>
    </location>
</feature>
<dbReference type="EMBL" id="JABVXQ010000025">
    <property type="protein sequence ID" value="KAF6072925.1"/>
    <property type="molecule type" value="Genomic_DNA"/>
</dbReference>
<accession>A0A834D5I5</accession>
<comment type="caution">
    <text evidence="4">The sequence shown here is derived from an EMBL/GenBank/DDBJ whole genome shotgun (WGS) entry which is preliminary data.</text>
</comment>
<proteinExistence type="inferred from homology"/>
<evidence type="ECO:0000259" key="3">
    <source>
        <dbReference type="Pfam" id="PF17490"/>
    </source>
</evidence>
<feature type="domain" description="L1 transposable element dsRBD-like" evidence="3">
    <location>
        <begin position="103"/>
        <end position="139"/>
    </location>
</feature>
<dbReference type="PANTHER" id="PTHR11505">
    <property type="entry name" value="L1 TRANSPOSABLE ELEMENT-RELATED"/>
    <property type="match status" value="1"/>
</dbReference>
<dbReference type="AlphaFoldDB" id="A0A834D5I5"/>
<dbReference type="Gene3D" id="3.30.250.20">
    <property type="entry name" value="L1 transposable element, C-terminal domain"/>
    <property type="match status" value="1"/>
</dbReference>
<dbReference type="InterPro" id="IPR035300">
    <property type="entry name" value="L1_dsRBD"/>
</dbReference>
<dbReference type="Proteomes" id="UP000664940">
    <property type="component" value="Unassembled WGS sequence"/>
</dbReference>
<evidence type="ECO:0000259" key="2">
    <source>
        <dbReference type="Pfam" id="PF02994"/>
    </source>
</evidence>
<evidence type="ECO:0000313" key="4">
    <source>
        <dbReference type="EMBL" id="KAF6072925.1"/>
    </source>
</evidence>
<protein>
    <recommendedName>
        <fullName evidence="6">L1 transposable element RRM domain-containing protein</fullName>
    </recommendedName>
</protein>
<evidence type="ECO:0000256" key="1">
    <source>
        <dbReference type="ARBA" id="ARBA00061640"/>
    </source>
</evidence>
<reference evidence="4 5" key="1">
    <citation type="journal article" date="2020" name="Nature">
        <title>Six reference-quality genomes reveal evolution of bat adaptations.</title>
        <authorList>
            <person name="Jebb D."/>
            <person name="Huang Z."/>
            <person name="Pippel M."/>
            <person name="Hughes G.M."/>
            <person name="Lavrichenko K."/>
            <person name="Devanna P."/>
            <person name="Winkler S."/>
            <person name="Jermiin L.S."/>
            <person name="Skirmuntt E.C."/>
            <person name="Katzourakis A."/>
            <person name="Burkitt-Gray L."/>
            <person name="Ray D.A."/>
            <person name="Sullivan K.A.M."/>
            <person name="Roscito J.G."/>
            <person name="Kirilenko B.M."/>
            <person name="Davalos L.M."/>
            <person name="Corthals A.P."/>
            <person name="Power M.L."/>
            <person name="Jones G."/>
            <person name="Ransome R.D."/>
            <person name="Dechmann D.K.N."/>
            <person name="Locatelli A.G."/>
            <person name="Puechmaille S.J."/>
            <person name="Fedrigo O."/>
            <person name="Jarvis E.D."/>
            <person name="Hiller M."/>
            <person name="Vernes S.C."/>
            <person name="Myers E.W."/>
            <person name="Teeling E.C."/>
        </authorList>
    </citation>
    <scope>NUCLEOTIDE SEQUENCE [LARGE SCALE GENOMIC DNA]</scope>
    <source>
        <strain evidence="4">Bat1K_MPI-CBG_1</strain>
    </source>
</reference>
<evidence type="ECO:0000313" key="5">
    <source>
        <dbReference type="Proteomes" id="UP000664940"/>
    </source>
</evidence>
<dbReference type="InterPro" id="IPR042566">
    <property type="entry name" value="L1_C"/>
</dbReference>
<dbReference type="Pfam" id="PF17490">
    <property type="entry name" value="Tnp_22_dsRBD"/>
    <property type="match status" value="1"/>
</dbReference>
<dbReference type="FunFam" id="3.30.70.1820:FF:000002">
    <property type="entry name" value="LINE-1 retrotransposable element ORF1 protein"/>
    <property type="match status" value="1"/>
</dbReference>
<sequence length="139" mass="16585">MKHNNIRIIGIPEGEEEKQEIKNLVEEVMKENFPNLMREKVTQIQETQRVPIRRNPKRPTPRQIIIKMTEFQDKERILKAAREEKEVTYKGAPIRLTADVSMETLQARREWQEILQVMRTRGLQPRLLYPERLSIKIEG</sequence>
<comment type="similarity">
    <text evidence="1">Belongs to the transposase 22 family.</text>
</comment>
<dbReference type="Pfam" id="PF02994">
    <property type="entry name" value="Transposase_22"/>
    <property type="match status" value="1"/>
</dbReference>
<evidence type="ECO:0008006" key="6">
    <source>
        <dbReference type="Google" id="ProtNLM"/>
    </source>
</evidence>
<dbReference type="InterPro" id="IPR004244">
    <property type="entry name" value="Transposase_22"/>
</dbReference>
<gene>
    <name evidence="4" type="ORF">HJG60_010006</name>
</gene>
<dbReference type="Gene3D" id="3.30.70.1820">
    <property type="entry name" value="L1 transposable element, RRM domain"/>
    <property type="match status" value="1"/>
</dbReference>